<protein>
    <submittedName>
        <fullName evidence="1">Uncharacterized protein</fullName>
    </submittedName>
</protein>
<dbReference type="PANTHER" id="PTHR22746">
    <property type="entry name" value="RAB6A-GEF COMPLEX PARTNER PROTEIN 1"/>
    <property type="match status" value="1"/>
</dbReference>
<gene>
    <name evidence="1" type="ORF">SVUK_LOCUS8582</name>
</gene>
<dbReference type="GO" id="GO:0034066">
    <property type="term" value="C:Ric1-Rgp1 guanyl-nucleotide exchange factor complex"/>
    <property type="evidence" value="ECO:0007669"/>
    <property type="project" value="InterPro"/>
</dbReference>
<dbReference type="OrthoDB" id="5851642at2759"/>
<sequence length="121" mass="13482">MVPPSPTQVNPIAEKMNAILDGHAAHLLEEYCIRDLGFFMTALELDVSRVLSATTRKPVLDFPLALTRLHSQFSWPYPVASKKVVDQLEKKFGSMRASQSAMSLNGGFLRVLSKVQWYSAS</sequence>
<dbReference type="Proteomes" id="UP000270094">
    <property type="component" value="Unassembled WGS sequence"/>
</dbReference>
<dbReference type="GO" id="GO:0005829">
    <property type="term" value="C:cytosol"/>
    <property type="evidence" value="ECO:0007669"/>
    <property type="project" value="TreeGrafter"/>
</dbReference>
<dbReference type="GO" id="GO:0042147">
    <property type="term" value="P:retrograde transport, endosome to Golgi"/>
    <property type="evidence" value="ECO:0007669"/>
    <property type="project" value="TreeGrafter"/>
</dbReference>
<dbReference type="GO" id="GO:0000139">
    <property type="term" value="C:Golgi membrane"/>
    <property type="evidence" value="ECO:0007669"/>
    <property type="project" value="TreeGrafter"/>
</dbReference>
<dbReference type="GO" id="GO:0006886">
    <property type="term" value="P:intracellular protein transport"/>
    <property type="evidence" value="ECO:0007669"/>
    <property type="project" value="InterPro"/>
</dbReference>
<keyword evidence="2" id="KW-1185">Reference proteome</keyword>
<name>A0A3P7J6S0_STRVU</name>
<proteinExistence type="predicted"/>
<reference evidence="1 2" key="1">
    <citation type="submission" date="2018-11" db="EMBL/GenBank/DDBJ databases">
        <authorList>
            <consortium name="Pathogen Informatics"/>
        </authorList>
    </citation>
    <scope>NUCLEOTIDE SEQUENCE [LARGE SCALE GENOMIC DNA]</scope>
</reference>
<dbReference type="AlphaFoldDB" id="A0A3P7J6S0"/>
<dbReference type="EMBL" id="UYYB01031431">
    <property type="protein sequence ID" value="VDM73584.1"/>
    <property type="molecule type" value="Genomic_DNA"/>
</dbReference>
<organism evidence="1 2">
    <name type="scientific">Strongylus vulgaris</name>
    <name type="common">Blood worm</name>
    <dbReference type="NCBI Taxonomy" id="40348"/>
    <lineage>
        <taxon>Eukaryota</taxon>
        <taxon>Metazoa</taxon>
        <taxon>Ecdysozoa</taxon>
        <taxon>Nematoda</taxon>
        <taxon>Chromadorea</taxon>
        <taxon>Rhabditida</taxon>
        <taxon>Rhabditina</taxon>
        <taxon>Rhabditomorpha</taxon>
        <taxon>Strongyloidea</taxon>
        <taxon>Strongylidae</taxon>
        <taxon>Strongylus</taxon>
    </lineage>
</organism>
<evidence type="ECO:0000313" key="2">
    <source>
        <dbReference type="Proteomes" id="UP000270094"/>
    </source>
</evidence>
<evidence type="ECO:0000313" key="1">
    <source>
        <dbReference type="EMBL" id="VDM73584.1"/>
    </source>
</evidence>
<accession>A0A3P7J6S0</accession>
<dbReference type="PANTHER" id="PTHR22746:SF10">
    <property type="entry name" value="GUANINE NUCLEOTIDE EXCHANGE FACTOR SUBUNIT RIC1"/>
    <property type="match status" value="1"/>
</dbReference>
<dbReference type="InterPro" id="IPR040096">
    <property type="entry name" value="Ric1"/>
</dbReference>